<dbReference type="EMBL" id="LASV01000569">
    <property type="protein sequence ID" value="KKA17733.1"/>
    <property type="molecule type" value="Genomic_DNA"/>
</dbReference>
<evidence type="ECO:0000256" key="8">
    <source>
        <dbReference type="PIRSR" id="PIRSR001529-1"/>
    </source>
</evidence>
<feature type="binding site" evidence="9">
    <location>
        <begin position="325"/>
        <end position="327"/>
    </location>
    <ligand>
        <name>ATP</name>
        <dbReference type="ChEBI" id="CHEBI:30616"/>
    </ligand>
</feature>
<dbReference type="Pfam" id="PF02403">
    <property type="entry name" value="Seryl_tRNA_N"/>
    <property type="match status" value="1"/>
</dbReference>
<dbReference type="GO" id="GO:0004828">
    <property type="term" value="F:serine-tRNA ligase activity"/>
    <property type="evidence" value="ECO:0007669"/>
    <property type="project" value="UniProtKB-EC"/>
</dbReference>
<reference evidence="13 14" key="1">
    <citation type="submission" date="2015-04" db="EMBL/GenBank/DDBJ databases">
        <authorList>
            <person name="Heijne W.H."/>
            <person name="Fedorova N.D."/>
            <person name="Nierman W.C."/>
            <person name="Vollebregt A.W."/>
            <person name="Zhao Z."/>
            <person name="Wu L."/>
            <person name="Kumar M."/>
            <person name="Stam H."/>
            <person name="van den Berg M.A."/>
            <person name="Pel H.J."/>
        </authorList>
    </citation>
    <scope>NUCLEOTIDE SEQUENCE [LARGE SCALE GENOMIC DNA]</scope>
    <source>
        <strain evidence="13 14">CBS 393.64</strain>
    </source>
</reference>
<feature type="binding site" evidence="8">
    <location>
        <position position="348"/>
    </location>
    <ligand>
        <name>L-serine</name>
        <dbReference type="ChEBI" id="CHEBI:33384"/>
    </ligand>
</feature>
<evidence type="ECO:0000313" key="14">
    <source>
        <dbReference type="Proteomes" id="UP000053958"/>
    </source>
</evidence>
<feature type="binding site" evidence="9">
    <location>
        <begin position="439"/>
        <end position="442"/>
    </location>
    <ligand>
        <name>ATP</name>
        <dbReference type="ChEBI" id="CHEBI:30616"/>
    </ligand>
</feature>
<name>A0A0F4YJH4_RASE3</name>
<evidence type="ECO:0000256" key="11">
    <source>
        <dbReference type="SAM" id="MobiDB-lite"/>
    </source>
</evidence>
<keyword evidence="3" id="KW-0547">Nucleotide-binding</keyword>
<dbReference type="GO" id="GO:0070158">
    <property type="term" value="P:mitochondrial seryl-tRNA aminoacylation"/>
    <property type="evidence" value="ECO:0007669"/>
    <property type="project" value="EnsemblFungi"/>
</dbReference>
<keyword evidence="2 13" id="KW-0436">Ligase</keyword>
<evidence type="ECO:0000256" key="6">
    <source>
        <dbReference type="ARBA" id="ARBA00031113"/>
    </source>
</evidence>
<dbReference type="InterPro" id="IPR042103">
    <property type="entry name" value="SerRS_1_N_sf"/>
</dbReference>
<dbReference type="PANTHER" id="PTHR11778">
    <property type="entry name" value="SERYL-TRNA SYNTHETASE"/>
    <property type="match status" value="1"/>
</dbReference>
<keyword evidence="14" id="KW-1185">Reference proteome</keyword>
<dbReference type="EC" id="6.1.1.11" evidence="1"/>
<dbReference type="STRING" id="1408163.A0A0F4YJH4"/>
<dbReference type="SUPFAM" id="SSF46589">
    <property type="entry name" value="tRNA-binding arm"/>
    <property type="match status" value="1"/>
</dbReference>
<feature type="domain" description="Aminoacyl-transfer RNA synthetases class-II family profile" evidence="12">
    <location>
        <begin position="189"/>
        <end position="501"/>
    </location>
</feature>
<dbReference type="InterPro" id="IPR015866">
    <property type="entry name" value="Ser-tRNA-synth_1_N"/>
</dbReference>
<dbReference type="RefSeq" id="XP_013324345.1">
    <property type="nucleotide sequence ID" value="XM_013468891.1"/>
</dbReference>
<evidence type="ECO:0000256" key="1">
    <source>
        <dbReference type="ARBA" id="ARBA00012840"/>
    </source>
</evidence>
<dbReference type="AlphaFoldDB" id="A0A0F4YJH4"/>
<dbReference type="GeneID" id="25320587"/>
<dbReference type="PRINTS" id="PR00981">
    <property type="entry name" value="TRNASYNTHSER"/>
</dbReference>
<dbReference type="InterPro" id="IPR002314">
    <property type="entry name" value="aa-tRNA-synt_IIb"/>
</dbReference>
<evidence type="ECO:0000256" key="10">
    <source>
        <dbReference type="SAM" id="Coils"/>
    </source>
</evidence>
<dbReference type="Gene3D" id="3.30.930.10">
    <property type="entry name" value="Bira Bifunctional Protein, Domain 2"/>
    <property type="match status" value="1"/>
</dbReference>
<proteinExistence type="predicted"/>
<dbReference type="NCBIfam" id="TIGR00414">
    <property type="entry name" value="serS"/>
    <property type="match status" value="1"/>
</dbReference>
<dbReference type="GO" id="GO:0005739">
    <property type="term" value="C:mitochondrion"/>
    <property type="evidence" value="ECO:0007669"/>
    <property type="project" value="EnsemblFungi"/>
</dbReference>
<sequence length="519" mass="57876">MAPSRAPTVAVSRWSRCLRRNFTTSSLRSGDASRPPTAPKPVPDVKFIRDNAELFSRNCIDRNYAAHAEYPYRILQLSKEARQLVEELKKPRNEIKKVERSIAQVAAQGGQSPENKEQLETLRQEAQRLKSETEAKTLRKAQIDEEIQRLALALPNLSSPETPIGEEPRLVRYINFDPENPPSWANQPDPSRSHVSIGASLGLIDFTSSATSTGWGWYFLTNEGALLEHALVQYAMSVALRRGWKAVSPPSLVYSYIAEACGFQPRDRNDEQQIWSIEQTEKEKAKPQRSLAGTAEIPLAAMYAGRDIDVSELPIKLVGASRCYRAEAGARGVDTKGLYRVHEFTKVELFGWADNIRTNSDATPASVTSNPMTDDLFNNLLDTQTEILGSLGLPCRVLEMPTTDLGASAARKRDIEVLFPSRIRLSSEFKPDLETGWGEVTSASICTDYQSRRLGTRVRGGEEKNSRYPHTVNGTAMAVPRVLAAILENGWDEKRGVVVVPEVLRKWMGGLEVIERRQS</sequence>
<accession>A0A0F4YJH4</accession>
<evidence type="ECO:0000256" key="3">
    <source>
        <dbReference type="ARBA" id="ARBA00022741"/>
    </source>
</evidence>
<dbReference type="InterPro" id="IPR006195">
    <property type="entry name" value="aa-tRNA-synth_II"/>
</dbReference>
<dbReference type="FunFam" id="3.30.930.10:FF:000069">
    <property type="entry name" value="Seryl-tRNA synthetase"/>
    <property type="match status" value="1"/>
</dbReference>
<protein>
    <recommendedName>
        <fullName evidence="1">serine--tRNA ligase</fullName>
        <ecNumber evidence="1">6.1.1.11</ecNumber>
    </recommendedName>
    <alternativeName>
        <fullName evidence="6">Seryl-tRNA synthetase</fullName>
    </alternativeName>
    <alternativeName>
        <fullName evidence="7">Seryl-tRNA(Ser) synthetase</fullName>
    </alternativeName>
</protein>
<dbReference type="OrthoDB" id="10264585at2759"/>
<evidence type="ECO:0000256" key="4">
    <source>
        <dbReference type="ARBA" id="ARBA00022840"/>
    </source>
</evidence>
<dbReference type="InterPro" id="IPR045864">
    <property type="entry name" value="aa-tRNA-synth_II/BPL/LPL"/>
</dbReference>
<evidence type="ECO:0000256" key="2">
    <source>
        <dbReference type="ARBA" id="ARBA00022598"/>
    </source>
</evidence>
<feature type="site" description="Important for serine binding" evidence="8">
    <location>
        <position position="475"/>
    </location>
</feature>
<dbReference type="Gene3D" id="1.10.287.40">
    <property type="entry name" value="Serine-tRNA synthetase, tRNA binding domain"/>
    <property type="match status" value="1"/>
</dbReference>
<feature type="binding site" evidence="8">
    <location>
        <position position="325"/>
    </location>
    <ligand>
        <name>L-serine</name>
        <dbReference type="ChEBI" id="CHEBI:33384"/>
    </ligand>
</feature>
<evidence type="ECO:0000256" key="7">
    <source>
        <dbReference type="ARBA" id="ARBA00034892"/>
    </source>
</evidence>
<dbReference type="InterPro" id="IPR002317">
    <property type="entry name" value="Ser-tRNA-ligase_type_1"/>
</dbReference>
<dbReference type="Proteomes" id="UP000053958">
    <property type="component" value="Unassembled WGS sequence"/>
</dbReference>
<dbReference type="InterPro" id="IPR010978">
    <property type="entry name" value="tRNA-bd_arm"/>
</dbReference>
<keyword evidence="10" id="KW-0175">Coiled coil</keyword>
<dbReference type="Pfam" id="PF00587">
    <property type="entry name" value="tRNA-synt_2b"/>
    <property type="match status" value="1"/>
</dbReference>
<comment type="caution">
    <text evidence="13">The sequence shown here is derived from an EMBL/GenBank/DDBJ whole genome shotgun (WGS) entry which is preliminary data.</text>
</comment>
<dbReference type="PIRSF" id="PIRSF001529">
    <property type="entry name" value="Ser-tRNA-synth_IIa"/>
    <property type="match status" value="1"/>
</dbReference>
<dbReference type="GO" id="GO:0005524">
    <property type="term" value="F:ATP binding"/>
    <property type="evidence" value="ECO:0007669"/>
    <property type="project" value="UniProtKB-KW"/>
</dbReference>
<feature type="coiled-coil region" evidence="10">
    <location>
        <begin position="112"/>
        <end position="139"/>
    </location>
</feature>
<dbReference type="SUPFAM" id="SSF55681">
    <property type="entry name" value="Class II aaRS and biotin synthetases"/>
    <property type="match status" value="1"/>
</dbReference>
<feature type="binding site" evidence="9">
    <location>
        <begin position="341"/>
        <end position="344"/>
    </location>
    <ligand>
        <name>ATP</name>
        <dbReference type="ChEBI" id="CHEBI:30616"/>
    </ligand>
</feature>
<evidence type="ECO:0000256" key="5">
    <source>
        <dbReference type="ARBA" id="ARBA00023146"/>
    </source>
</evidence>
<evidence type="ECO:0000313" key="13">
    <source>
        <dbReference type="EMBL" id="KKA17733.1"/>
    </source>
</evidence>
<keyword evidence="4 9" id="KW-0067">ATP-binding</keyword>
<keyword evidence="5" id="KW-0030">Aminoacyl-tRNA synthetase</keyword>
<dbReference type="PROSITE" id="PS50862">
    <property type="entry name" value="AA_TRNA_LIGASE_II"/>
    <property type="match status" value="1"/>
</dbReference>
<evidence type="ECO:0000256" key="9">
    <source>
        <dbReference type="PIRSR" id="PIRSR001529-2"/>
    </source>
</evidence>
<feature type="region of interest" description="Disordered" evidence="11">
    <location>
        <begin position="25"/>
        <end position="44"/>
    </location>
</feature>
<organism evidence="13 14">
    <name type="scientific">Rasamsonia emersonii (strain ATCC 16479 / CBS 393.64 / IMI 116815)</name>
    <dbReference type="NCBI Taxonomy" id="1408163"/>
    <lineage>
        <taxon>Eukaryota</taxon>
        <taxon>Fungi</taxon>
        <taxon>Dikarya</taxon>
        <taxon>Ascomycota</taxon>
        <taxon>Pezizomycotina</taxon>
        <taxon>Eurotiomycetes</taxon>
        <taxon>Eurotiomycetidae</taxon>
        <taxon>Eurotiales</taxon>
        <taxon>Trichocomaceae</taxon>
        <taxon>Rasamsonia</taxon>
    </lineage>
</organism>
<feature type="binding site" evidence="8">
    <location>
        <position position="294"/>
    </location>
    <ligand>
        <name>L-serine</name>
        <dbReference type="ChEBI" id="CHEBI:33384"/>
    </ligand>
</feature>
<evidence type="ECO:0000259" key="12">
    <source>
        <dbReference type="PROSITE" id="PS50862"/>
    </source>
</evidence>
<feature type="binding site" evidence="8">
    <location>
        <position position="473"/>
    </location>
    <ligand>
        <name>L-serine</name>
        <dbReference type="ChEBI" id="CHEBI:33384"/>
    </ligand>
</feature>
<gene>
    <name evidence="13" type="ORF">T310_8327</name>
</gene>
<dbReference type="UniPathway" id="UPA00906">
    <property type="reaction ID" value="UER00895"/>
</dbReference>